<protein>
    <submittedName>
        <fullName evidence="3">GNAT family N-acetyltransferase</fullName>
    </submittedName>
</protein>
<dbReference type="Pfam" id="PF13508">
    <property type="entry name" value="Acetyltransf_7"/>
    <property type="match status" value="1"/>
</dbReference>
<keyword evidence="4" id="KW-1185">Reference proteome</keyword>
<evidence type="ECO:0000313" key="3">
    <source>
        <dbReference type="EMBL" id="QWG05150.1"/>
    </source>
</evidence>
<dbReference type="RefSeq" id="WP_169662179.1">
    <property type="nucleotide sequence ID" value="NZ_CP076133.1"/>
</dbReference>
<evidence type="ECO:0000313" key="4">
    <source>
        <dbReference type="Proteomes" id="UP000678679"/>
    </source>
</evidence>
<evidence type="ECO:0000259" key="2">
    <source>
        <dbReference type="PROSITE" id="PS51186"/>
    </source>
</evidence>
<evidence type="ECO:0000256" key="1">
    <source>
        <dbReference type="ARBA" id="ARBA00022679"/>
    </source>
</evidence>
<dbReference type="KEGG" id="fya:KMW28_22255"/>
<dbReference type="EMBL" id="CP076133">
    <property type="protein sequence ID" value="QWG05150.1"/>
    <property type="molecule type" value="Genomic_DNA"/>
</dbReference>
<dbReference type="Gene3D" id="3.40.630.30">
    <property type="match status" value="1"/>
</dbReference>
<dbReference type="SUPFAM" id="SSF55729">
    <property type="entry name" value="Acyl-CoA N-acyltransferases (Nat)"/>
    <property type="match status" value="1"/>
</dbReference>
<reference evidence="3 4" key="1">
    <citation type="submission" date="2021-05" db="EMBL/GenBank/DDBJ databases">
        <title>Comparative genomic studies on the polysaccharide-degrading batcterial strains of the Flammeovirga genus.</title>
        <authorList>
            <person name="Zewei F."/>
            <person name="Zheng Z."/>
            <person name="Yu L."/>
            <person name="Ruyue G."/>
            <person name="Yanhong M."/>
            <person name="Yuanyuan C."/>
            <person name="Jingyan G."/>
            <person name="Wenjun H."/>
        </authorList>
    </citation>
    <scope>NUCLEOTIDE SEQUENCE [LARGE SCALE GENOMIC DNA]</scope>
    <source>
        <strain evidence="3 4">NBRC:100898</strain>
    </source>
</reference>
<dbReference type="PANTHER" id="PTHR13947:SF37">
    <property type="entry name" value="LD18367P"/>
    <property type="match status" value="1"/>
</dbReference>
<dbReference type="InterPro" id="IPR000182">
    <property type="entry name" value="GNAT_dom"/>
</dbReference>
<dbReference type="AlphaFoldDB" id="A0AAX1NEQ5"/>
<dbReference type="InterPro" id="IPR050769">
    <property type="entry name" value="NAT_camello-type"/>
</dbReference>
<sequence>MNLTQKKDRIKLFKADQELPYHLLLLADETIEAIDKYIHDSEIYIYERDQKTIGIYACQLLDGESLEIKNIAVSEEYQGEGIGQKLLSHAISNATKRGFKNLMIGTSNAAFQQLYIYQKMGFRFHKVLKNFFTDNYKKEIVENGLVLNDMLLLKKDLQKEDVEVLQQS</sequence>
<accession>A0AAX1NEQ5</accession>
<dbReference type="PANTHER" id="PTHR13947">
    <property type="entry name" value="GNAT FAMILY N-ACETYLTRANSFERASE"/>
    <property type="match status" value="1"/>
</dbReference>
<gene>
    <name evidence="3" type="ORF">KMW28_22255</name>
</gene>
<dbReference type="PROSITE" id="PS51186">
    <property type="entry name" value="GNAT"/>
    <property type="match status" value="1"/>
</dbReference>
<dbReference type="InterPro" id="IPR016181">
    <property type="entry name" value="Acyl_CoA_acyltransferase"/>
</dbReference>
<keyword evidence="1" id="KW-0808">Transferase</keyword>
<dbReference type="Proteomes" id="UP000678679">
    <property type="component" value="Chromosome 2"/>
</dbReference>
<organism evidence="3 4">
    <name type="scientific">Flammeovirga yaeyamensis</name>
    <dbReference type="NCBI Taxonomy" id="367791"/>
    <lineage>
        <taxon>Bacteria</taxon>
        <taxon>Pseudomonadati</taxon>
        <taxon>Bacteroidota</taxon>
        <taxon>Cytophagia</taxon>
        <taxon>Cytophagales</taxon>
        <taxon>Flammeovirgaceae</taxon>
        <taxon>Flammeovirga</taxon>
    </lineage>
</organism>
<feature type="domain" description="N-acetyltransferase" evidence="2">
    <location>
        <begin position="1"/>
        <end position="158"/>
    </location>
</feature>
<dbReference type="GO" id="GO:0008080">
    <property type="term" value="F:N-acetyltransferase activity"/>
    <property type="evidence" value="ECO:0007669"/>
    <property type="project" value="InterPro"/>
</dbReference>
<name>A0AAX1NEQ5_9BACT</name>
<proteinExistence type="predicted"/>
<dbReference type="CDD" id="cd04301">
    <property type="entry name" value="NAT_SF"/>
    <property type="match status" value="1"/>
</dbReference>